<evidence type="ECO:0000313" key="9">
    <source>
        <dbReference type="EMBL" id="MCG2576302.1"/>
    </source>
</evidence>
<evidence type="ECO:0000256" key="3">
    <source>
        <dbReference type="ARBA" id="ARBA00022801"/>
    </source>
</evidence>
<gene>
    <name evidence="9" type="ORF">LZ012_04765</name>
</gene>
<evidence type="ECO:0000256" key="5">
    <source>
        <dbReference type="ARBA" id="ARBA00023049"/>
    </source>
</evidence>
<organism evidence="9 10">
    <name type="scientific">Dechloromonas hankyongensis</name>
    <dbReference type="NCBI Taxonomy" id="2908002"/>
    <lineage>
        <taxon>Bacteria</taxon>
        <taxon>Pseudomonadati</taxon>
        <taxon>Pseudomonadota</taxon>
        <taxon>Betaproteobacteria</taxon>
        <taxon>Rhodocyclales</taxon>
        <taxon>Azonexaceae</taxon>
        <taxon>Dechloromonas</taxon>
    </lineage>
</organism>
<evidence type="ECO:0000256" key="2">
    <source>
        <dbReference type="ARBA" id="ARBA00022723"/>
    </source>
</evidence>
<evidence type="ECO:0000259" key="8">
    <source>
        <dbReference type="Pfam" id="PF01435"/>
    </source>
</evidence>
<evidence type="ECO:0000256" key="7">
    <source>
        <dbReference type="SAM" id="SignalP"/>
    </source>
</evidence>
<dbReference type="InterPro" id="IPR001915">
    <property type="entry name" value="Peptidase_M48"/>
</dbReference>
<name>A0ABS9JZH4_9RHOO</name>
<comment type="caution">
    <text evidence="9">The sequence shown here is derived from an EMBL/GenBank/DDBJ whole genome shotgun (WGS) entry which is preliminary data.</text>
</comment>
<feature type="chain" id="PRO_5047292592" evidence="7">
    <location>
        <begin position="22"/>
        <end position="262"/>
    </location>
</feature>
<feature type="domain" description="Peptidase M48" evidence="8">
    <location>
        <begin position="105"/>
        <end position="257"/>
    </location>
</feature>
<dbReference type="EC" id="3.4.24.-" evidence="9"/>
<keyword evidence="4 6" id="KW-0862">Zinc</keyword>
<reference evidence="9" key="1">
    <citation type="submission" date="2022-01" db="EMBL/GenBank/DDBJ databases">
        <authorList>
            <person name="Jo J.-H."/>
            <person name="Im W.-T."/>
        </authorList>
    </citation>
    <scope>NUCLEOTIDE SEQUENCE</scope>
    <source>
        <strain evidence="9">XY25</strain>
    </source>
</reference>
<dbReference type="Pfam" id="PF01435">
    <property type="entry name" value="Peptidase_M48"/>
    <property type="match status" value="1"/>
</dbReference>
<dbReference type="EMBL" id="JAKLTN010000001">
    <property type="protein sequence ID" value="MCG2576302.1"/>
    <property type="molecule type" value="Genomic_DNA"/>
</dbReference>
<keyword evidence="3 6" id="KW-0378">Hydrolase</keyword>
<keyword evidence="5 6" id="KW-0482">Metalloprotease</keyword>
<evidence type="ECO:0000313" key="10">
    <source>
        <dbReference type="Proteomes" id="UP001165384"/>
    </source>
</evidence>
<evidence type="ECO:0000256" key="6">
    <source>
        <dbReference type="RuleBase" id="RU003983"/>
    </source>
</evidence>
<protein>
    <submittedName>
        <fullName evidence="9">M48 family metalloprotease</fullName>
        <ecNumber evidence="9">3.4.24.-</ecNumber>
    </submittedName>
</protein>
<dbReference type="PANTHER" id="PTHR22726">
    <property type="entry name" value="METALLOENDOPEPTIDASE OMA1"/>
    <property type="match status" value="1"/>
</dbReference>
<evidence type="ECO:0000256" key="1">
    <source>
        <dbReference type="ARBA" id="ARBA00022670"/>
    </source>
</evidence>
<dbReference type="PANTHER" id="PTHR22726:SF8">
    <property type="entry name" value="METALLOPROTEASE YCAL"/>
    <property type="match status" value="1"/>
</dbReference>
<proteinExistence type="inferred from homology"/>
<sequence length="262" mass="27190">MKFGSPLFLSVAALSVSLLSACSNTGGGTTAVSAANAEGLMTAGKAAVQAATLSDADVMQLSDKSCAELDGQSKIAAPKGKYALRLAKITKNMPKDVNGVTINYKVYETKDVNAWAMNNGCVRVYSGLMDLMTDDEVRGVVGHEIGHVALGHSKKSMQVAYAAGAARQVAAASGNSAVAALSSSDIGAIAEKLVNAQFSQAQESDADDYSFDLLTAAKLKREGLITAFEKLAKLGDSNSMLSSHPSSSGRAQHIRERIAAKK</sequence>
<evidence type="ECO:0000256" key="4">
    <source>
        <dbReference type="ARBA" id="ARBA00022833"/>
    </source>
</evidence>
<dbReference type="Proteomes" id="UP001165384">
    <property type="component" value="Unassembled WGS sequence"/>
</dbReference>
<keyword evidence="2" id="KW-0479">Metal-binding</keyword>
<keyword evidence="1 6" id="KW-0645">Protease</keyword>
<keyword evidence="10" id="KW-1185">Reference proteome</keyword>
<dbReference type="GO" id="GO:0008237">
    <property type="term" value="F:metallopeptidase activity"/>
    <property type="evidence" value="ECO:0007669"/>
    <property type="project" value="UniProtKB-KW"/>
</dbReference>
<dbReference type="Gene3D" id="3.30.2010.10">
    <property type="entry name" value="Metalloproteases ('zincins'), catalytic domain"/>
    <property type="match status" value="1"/>
</dbReference>
<dbReference type="PROSITE" id="PS51257">
    <property type="entry name" value="PROKAR_LIPOPROTEIN"/>
    <property type="match status" value="1"/>
</dbReference>
<accession>A0ABS9JZH4</accession>
<feature type="signal peptide" evidence="7">
    <location>
        <begin position="1"/>
        <end position="21"/>
    </location>
</feature>
<comment type="cofactor">
    <cofactor evidence="6">
        <name>Zn(2+)</name>
        <dbReference type="ChEBI" id="CHEBI:29105"/>
    </cofactor>
    <text evidence="6">Binds 1 zinc ion per subunit.</text>
</comment>
<dbReference type="RefSeq" id="WP_275708079.1">
    <property type="nucleotide sequence ID" value="NZ_JAKLTN010000001.1"/>
</dbReference>
<dbReference type="InterPro" id="IPR051156">
    <property type="entry name" value="Mito/Outer_Membr_Metalloprot"/>
</dbReference>
<keyword evidence="7" id="KW-0732">Signal</keyword>
<comment type="similarity">
    <text evidence="6">Belongs to the peptidase M48 family.</text>
</comment>